<dbReference type="HOGENOM" id="CLU_1171698_0_0_1"/>
<feature type="domain" description="DUF4729" evidence="2">
    <location>
        <begin position="83"/>
        <end position="280"/>
    </location>
</feature>
<dbReference type="Pfam" id="PF15866">
    <property type="entry name" value="DUF4729"/>
    <property type="match status" value="1"/>
</dbReference>
<keyword evidence="4" id="KW-1185">Reference proteome</keyword>
<dbReference type="InParanoid" id="B4NED9"/>
<dbReference type="AlphaFoldDB" id="B4NED9"/>
<protein>
    <recommendedName>
        <fullName evidence="2">DUF4729 domain-containing protein</fullName>
    </recommendedName>
</protein>
<dbReference type="Proteomes" id="UP000007798">
    <property type="component" value="Unassembled WGS sequence"/>
</dbReference>
<feature type="compositionally biased region" description="Polar residues" evidence="1">
    <location>
        <begin position="9"/>
        <end position="19"/>
    </location>
</feature>
<feature type="region of interest" description="Disordered" evidence="1">
    <location>
        <begin position="1"/>
        <end position="38"/>
    </location>
</feature>
<evidence type="ECO:0000259" key="2">
    <source>
        <dbReference type="Pfam" id="PF15866"/>
    </source>
</evidence>
<dbReference type="InterPro" id="IPR031732">
    <property type="entry name" value="DUF4729"/>
</dbReference>
<sequence>MEEMDKNNWVINTPSSAAGQPSGRRSQSEEESEQPAEIAKESRINIVIVIVMGTSEVCPIAGSGSGSGVSVSNAHNNVMAAICPLNECRQLVAHSHLLRHMINEHLDERAHTLPFQMRLREVWTGQRTLLLLAFRQLRSHREECLAILNWAGDGHNWSLCEPQLDLSPHHEALSDHLPILVMVSKTSWSHLLCTKQMKTDAELTQLTDTGIFYIFCLLAPFTSRPVYATLSVLNCELHCLRRRRQKIRNFATRMQLSEFISGIDSYFMTITQTEMDQLCRPDESAFLEIIINGESQPN</sequence>
<reference evidence="3 4" key="1">
    <citation type="journal article" date="2007" name="Nature">
        <title>Evolution of genes and genomes on the Drosophila phylogeny.</title>
        <authorList>
            <consortium name="Drosophila 12 Genomes Consortium"/>
            <person name="Clark A.G."/>
            <person name="Eisen M.B."/>
            <person name="Smith D.R."/>
            <person name="Bergman C.M."/>
            <person name="Oliver B."/>
            <person name="Markow T.A."/>
            <person name="Kaufman T.C."/>
            <person name="Kellis M."/>
            <person name="Gelbart W."/>
            <person name="Iyer V.N."/>
            <person name="Pollard D.A."/>
            <person name="Sackton T.B."/>
            <person name="Larracuente A.M."/>
            <person name="Singh N.D."/>
            <person name="Abad J.P."/>
            <person name="Abt D.N."/>
            <person name="Adryan B."/>
            <person name="Aguade M."/>
            <person name="Akashi H."/>
            <person name="Anderson W.W."/>
            <person name="Aquadro C.F."/>
            <person name="Ardell D.H."/>
            <person name="Arguello R."/>
            <person name="Artieri C.G."/>
            <person name="Barbash D.A."/>
            <person name="Barker D."/>
            <person name="Barsanti P."/>
            <person name="Batterham P."/>
            <person name="Batzoglou S."/>
            <person name="Begun D."/>
            <person name="Bhutkar A."/>
            <person name="Blanco E."/>
            <person name="Bosak S.A."/>
            <person name="Bradley R.K."/>
            <person name="Brand A.D."/>
            <person name="Brent M.R."/>
            <person name="Brooks A.N."/>
            <person name="Brown R.H."/>
            <person name="Butlin R.K."/>
            <person name="Caggese C."/>
            <person name="Calvi B.R."/>
            <person name="Bernardo de Carvalho A."/>
            <person name="Caspi A."/>
            <person name="Castrezana S."/>
            <person name="Celniker S.E."/>
            <person name="Chang J.L."/>
            <person name="Chapple C."/>
            <person name="Chatterji S."/>
            <person name="Chinwalla A."/>
            <person name="Civetta A."/>
            <person name="Clifton S.W."/>
            <person name="Comeron J.M."/>
            <person name="Costello J.C."/>
            <person name="Coyne J.A."/>
            <person name="Daub J."/>
            <person name="David R.G."/>
            <person name="Delcher A.L."/>
            <person name="Delehaunty K."/>
            <person name="Do C.B."/>
            <person name="Ebling H."/>
            <person name="Edwards K."/>
            <person name="Eickbush T."/>
            <person name="Evans J.D."/>
            <person name="Filipski A."/>
            <person name="Findeiss S."/>
            <person name="Freyhult E."/>
            <person name="Fulton L."/>
            <person name="Fulton R."/>
            <person name="Garcia A.C."/>
            <person name="Gardiner A."/>
            <person name="Garfield D.A."/>
            <person name="Garvin B.E."/>
            <person name="Gibson G."/>
            <person name="Gilbert D."/>
            <person name="Gnerre S."/>
            <person name="Godfrey J."/>
            <person name="Good R."/>
            <person name="Gotea V."/>
            <person name="Gravely B."/>
            <person name="Greenberg A.J."/>
            <person name="Griffiths-Jones S."/>
            <person name="Gross S."/>
            <person name="Guigo R."/>
            <person name="Gustafson E.A."/>
            <person name="Haerty W."/>
            <person name="Hahn M.W."/>
            <person name="Halligan D.L."/>
            <person name="Halpern A.L."/>
            <person name="Halter G.M."/>
            <person name="Han M.V."/>
            <person name="Heger A."/>
            <person name="Hillier L."/>
            <person name="Hinrichs A.S."/>
            <person name="Holmes I."/>
            <person name="Hoskins R.A."/>
            <person name="Hubisz M.J."/>
            <person name="Hultmark D."/>
            <person name="Huntley M.A."/>
            <person name="Jaffe D.B."/>
            <person name="Jagadeeshan S."/>
            <person name="Jeck W.R."/>
            <person name="Johnson J."/>
            <person name="Jones C.D."/>
            <person name="Jordan W.C."/>
            <person name="Karpen G.H."/>
            <person name="Kataoka E."/>
            <person name="Keightley P.D."/>
            <person name="Kheradpour P."/>
            <person name="Kirkness E.F."/>
            <person name="Koerich L.B."/>
            <person name="Kristiansen K."/>
            <person name="Kudrna D."/>
            <person name="Kulathinal R.J."/>
            <person name="Kumar S."/>
            <person name="Kwok R."/>
            <person name="Lander E."/>
            <person name="Langley C.H."/>
            <person name="Lapoint R."/>
            <person name="Lazzaro B.P."/>
            <person name="Lee S.J."/>
            <person name="Levesque L."/>
            <person name="Li R."/>
            <person name="Lin C.F."/>
            <person name="Lin M.F."/>
            <person name="Lindblad-Toh K."/>
            <person name="Llopart A."/>
            <person name="Long M."/>
            <person name="Low L."/>
            <person name="Lozovsky E."/>
            <person name="Lu J."/>
            <person name="Luo M."/>
            <person name="Machado C.A."/>
            <person name="Makalowski W."/>
            <person name="Marzo M."/>
            <person name="Matsuda M."/>
            <person name="Matzkin L."/>
            <person name="McAllister B."/>
            <person name="McBride C.S."/>
            <person name="McKernan B."/>
            <person name="McKernan K."/>
            <person name="Mendez-Lago M."/>
            <person name="Minx P."/>
            <person name="Mollenhauer M.U."/>
            <person name="Montooth K."/>
            <person name="Mount S.M."/>
            <person name="Mu X."/>
            <person name="Myers E."/>
            <person name="Negre B."/>
            <person name="Newfeld S."/>
            <person name="Nielsen R."/>
            <person name="Noor M.A."/>
            <person name="O'Grady P."/>
            <person name="Pachter L."/>
            <person name="Papaceit M."/>
            <person name="Parisi M.J."/>
            <person name="Parisi M."/>
            <person name="Parts L."/>
            <person name="Pedersen J.S."/>
            <person name="Pesole G."/>
            <person name="Phillippy A.M."/>
            <person name="Ponting C.P."/>
            <person name="Pop M."/>
            <person name="Porcelli D."/>
            <person name="Powell J.R."/>
            <person name="Prohaska S."/>
            <person name="Pruitt K."/>
            <person name="Puig M."/>
            <person name="Quesneville H."/>
            <person name="Ram K.R."/>
            <person name="Rand D."/>
            <person name="Rasmussen M.D."/>
            <person name="Reed L.K."/>
            <person name="Reenan R."/>
            <person name="Reily A."/>
            <person name="Remington K.A."/>
            <person name="Rieger T.T."/>
            <person name="Ritchie M.G."/>
            <person name="Robin C."/>
            <person name="Rogers Y.H."/>
            <person name="Rohde C."/>
            <person name="Rozas J."/>
            <person name="Rubenfield M.J."/>
            <person name="Ruiz A."/>
            <person name="Russo S."/>
            <person name="Salzberg S.L."/>
            <person name="Sanchez-Gracia A."/>
            <person name="Saranga D.J."/>
            <person name="Sato H."/>
            <person name="Schaeffer S.W."/>
            <person name="Schatz M.C."/>
            <person name="Schlenke T."/>
            <person name="Schwartz R."/>
            <person name="Segarra C."/>
            <person name="Singh R.S."/>
            <person name="Sirot L."/>
            <person name="Sirota M."/>
            <person name="Sisneros N.B."/>
            <person name="Smith C.D."/>
            <person name="Smith T.F."/>
            <person name="Spieth J."/>
            <person name="Stage D.E."/>
            <person name="Stark A."/>
            <person name="Stephan W."/>
            <person name="Strausberg R.L."/>
            <person name="Strempel S."/>
            <person name="Sturgill D."/>
            <person name="Sutton G."/>
            <person name="Sutton G.G."/>
            <person name="Tao W."/>
            <person name="Teichmann S."/>
            <person name="Tobari Y.N."/>
            <person name="Tomimura Y."/>
            <person name="Tsolas J.M."/>
            <person name="Valente V.L."/>
            <person name="Venter E."/>
            <person name="Venter J.C."/>
            <person name="Vicario S."/>
            <person name="Vieira F.G."/>
            <person name="Vilella A.J."/>
            <person name="Villasante A."/>
            <person name="Walenz B."/>
            <person name="Wang J."/>
            <person name="Wasserman M."/>
            <person name="Watts T."/>
            <person name="Wilson D."/>
            <person name="Wilson R.K."/>
            <person name="Wing R.A."/>
            <person name="Wolfner M.F."/>
            <person name="Wong A."/>
            <person name="Wong G.K."/>
            <person name="Wu C.I."/>
            <person name="Wu G."/>
            <person name="Yamamoto D."/>
            <person name="Yang H.P."/>
            <person name="Yang S.P."/>
            <person name="Yorke J.A."/>
            <person name="Yoshida K."/>
            <person name="Zdobnov E."/>
            <person name="Zhang P."/>
            <person name="Zhang Y."/>
            <person name="Zimin A.V."/>
            <person name="Baldwin J."/>
            <person name="Abdouelleil A."/>
            <person name="Abdulkadir J."/>
            <person name="Abebe A."/>
            <person name="Abera B."/>
            <person name="Abreu J."/>
            <person name="Acer S.C."/>
            <person name="Aftuck L."/>
            <person name="Alexander A."/>
            <person name="An P."/>
            <person name="Anderson E."/>
            <person name="Anderson S."/>
            <person name="Arachi H."/>
            <person name="Azer M."/>
            <person name="Bachantsang P."/>
            <person name="Barry A."/>
            <person name="Bayul T."/>
            <person name="Berlin A."/>
            <person name="Bessette D."/>
            <person name="Bloom T."/>
            <person name="Blye J."/>
            <person name="Boguslavskiy L."/>
            <person name="Bonnet C."/>
            <person name="Boukhgalter B."/>
            <person name="Bourzgui I."/>
            <person name="Brown A."/>
            <person name="Cahill P."/>
            <person name="Channer S."/>
            <person name="Cheshatsang Y."/>
            <person name="Chuda L."/>
            <person name="Citroen M."/>
            <person name="Collymore A."/>
            <person name="Cooke P."/>
            <person name="Costello M."/>
            <person name="D'Aco K."/>
            <person name="Daza R."/>
            <person name="De Haan G."/>
            <person name="DeGray S."/>
            <person name="DeMaso C."/>
            <person name="Dhargay N."/>
            <person name="Dooley K."/>
            <person name="Dooley E."/>
            <person name="Doricent M."/>
            <person name="Dorje P."/>
            <person name="Dorjee K."/>
            <person name="Dupes A."/>
            <person name="Elong R."/>
            <person name="Falk J."/>
            <person name="Farina A."/>
            <person name="Faro S."/>
            <person name="Ferguson D."/>
            <person name="Fisher S."/>
            <person name="Foley C.D."/>
            <person name="Franke A."/>
            <person name="Friedrich D."/>
            <person name="Gadbois L."/>
            <person name="Gearin G."/>
            <person name="Gearin C.R."/>
            <person name="Giannoukos G."/>
            <person name="Goode T."/>
            <person name="Graham J."/>
            <person name="Grandbois E."/>
            <person name="Grewal S."/>
            <person name="Gyaltsen K."/>
            <person name="Hafez N."/>
            <person name="Hagos B."/>
            <person name="Hall J."/>
            <person name="Henson C."/>
            <person name="Hollinger A."/>
            <person name="Honan T."/>
            <person name="Huard M.D."/>
            <person name="Hughes L."/>
            <person name="Hurhula B."/>
            <person name="Husby M.E."/>
            <person name="Kamat A."/>
            <person name="Kanga B."/>
            <person name="Kashin S."/>
            <person name="Khazanovich D."/>
            <person name="Kisner P."/>
            <person name="Lance K."/>
            <person name="Lara M."/>
            <person name="Lee W."/>
            <person name="Lennon N."/>
            <person name="Letendre F."/>
            <person name="LeVine R."/>
            <person name="Lipovsky A."/>
            <person name="Liu X."/>
            <person name="Liu J."/>
            <person name="Liu S."/>
            <person name="Lokyitsang T."/>
            <person name="Lokyitsang Y."/>
            <person name="Lubonja R."/>
            <person name="Lui A."/>
            <person name="MacDonald P."/>
            <person name="Magnisalis V."/>
            <person name="Maru K."/>
            <person name="Matthews C."/>
            <person name="McCusker W."/>
            <person name="McDonough S."/>
            <person name="Mehta T."/>
            <person name="Meldrim J."/>
            <person name="Meneus L."/>
            <person name="Mihai O."/>
            <person name="Mihalev A."/>
            <person name="Mihova T."/>
            <person name="Mittelman R."/>
            <person name="Mlenga V."/>
            <person name="Montmayeur A."/>
            <person name="Mulrain L."/>
            <person name="Navidi A."/>
            <person name="Naylor J."/>
            <person name="Negash T."/>
            <person name="Nguyen T."/>
            <person name="Nguyen N."/>
            <person name="Nicol R."/>
            <person name="Norbu C."/>
            <person name="Norbu N."/>
            <person name="Novod N."/>
            <person name="O'Neill B."/>
            <person name="Osman S."/>
            <person name="Markiewicz E."/>
            <person name="Oyono O.L."/>
            <person name="Patti C."/>
            <person name="Phunkhang P."/>
            <person name="Pierre F."/>
            <person name="Priest M."/>
            <person name="Raghuraman S."/>
            <person name="Rege F."/>
            <person name="Reyes R."/>
            <person name="Rise C."/>
            <person name="Rogov P."/>
            <person name="Ross K."/>
            <person name="Ryan E."/>
            <person name="Settipalli S."/>
            <person name="Shea T."/>
            <person name="Sherpa N."/>
            <person name="Shi L."/>
            <person name="Shih D."/>
            <person name="Sparrow T."/>
            <person name="Spaulding J."/>
            <person name="Stalker J."/>
            <person name="Stange-Thomann N."/>
            <person name="Stavropoulos S."/>
            <person name="Stone C."/>
            <person name="Strader C."/>
            <person name="Tesfaye S."/>
            <person name="Thomson T."/>
            <person name="Thoulutsang Y."/>
            <person name="Thoulutsang D."/>
            <person name="Topham K."/>
            <person name="Topping I."/>
            <person name="Tsamla T."/>
            <person name="Vassiliev H."/>
            <person name="Vo A."/>
            <person name="Wangchuk T."/>
            <person name="Wangdi T."/>
            <person name="Weiand M."/>
            <person name="Wilkinson J."/>
            <person name="Wilson A."/>
            <person name="Yadav S."/>
            <person name="Young G."/>
            <person name="Yu Q."/>
            <person name="Zembek L."/>
            <person name="Zhong D."/>
            <person name="Zimmer A."/>
            <person name="Zwirko Z."/>
            <person name="Jaffe D.B."/>
            <person name="Alvarez P."/>
            <person name="Brockman W."/>
            <person name="Butler J."/>
            <person name="Chin C."/>
            <person name="Gnerre S."/>
            <person name="Grabherr M."/>
            <person name="Kleber M."/>
            <person name="Mauceli E."/>
            <person name="MacCallum I."/>
        </authorList>
    </citation>
    <scope>NUCLEOTIDE SEQUENCE [LARGE SCALE GENOMIC DNA]</scope>
    <source>
        <strain evidence="4">Tucson 14030-0811.24</strain>
    </source>
</reference>
<organism evidence="3 4">
    <name type="scientific">Drosophila willistoni</name>
    <name type="common">Fruit fly</name>
    <dbReference type="NCBI Taxonomy" id="7260"/>
    <lineage>
        <taxon>Eukaryota</taxon>
        <taxon>Metazoa</taxon>
        <taxon>Ecdysozoa</taxon>
        <taxon>Arthropoda</taxon>
        <taxon>Hexapoda</taxon>
        <taxon>Insecta</taxon>
        <taxon>Pterygota</taxon>
        <taxon>Neoptera</taxon>
        <taxon>Endopterygota</taxon>
        <taxon>Diptera</taxon>
        <taxon>Brachycera</taxon>
        <taxon>Muscomorpha</taxon>
        <taxon>Ephydroidea</taxon>
        <taxon>Drosophilidae</taxon>
        <taxon>Drosophila</taxon>
        <taxon>Sophophora</taxon>
    </lineage>
</organism>
<dbReference type="eggNOG" id="ENOG502T8NM">
    <property type="taxonomic scope" value="Eukaryota"/>
</dbReference>
<gene>
    <name evidence="3" type="primary">Dwil\GK18843</name>
    <name evidence="3" type="ORF">Dwil_GK18843</name>
</gene>
<evidence type="ECO:0000256" key="1">
    <source>
        <dbReference type="SAM" id="MobiDB-lite"/>
    </source>
</evidence>
<evidence type="ECO:0000313" key="3">
    <source>
        <dbReference type="EMBL" id="EDW82108.2"/>
    </source>
</evidence>
<name>B4NED9_DROWI</name>
<evidence type="ECO:0000313" key="4">
    <source>
        <dbReference type="Proteomes" id="UP000007798"/>
    </source>
</evidence>
<dbReference type="OrthoDB" id="7736976at2759"/>
<proteinExistence type="predicted"/>
<accession>B4NED9</accession>
<dbReference type="EMBL" id="CH964239">
    <property type="protein sequence ID" value="EDW82108.2"/>
    <property type="molecule type" value="Genomic_DNA"/>
</dbReference>